<dbReference type="OrthoDB" id="1607513at2759"/>
<gene>
    <name evidence="2" type="ORF">CBR_g40114</name>
</gene>
<feature type="compositionally biased region" description="Basic and acidic residues" evidence="1">
    <location>
        <begin position="633"/>
        <end position="644"/>
    </location>
</feature>
<feature type="region of interest" description="Disordered" evidence="1">
    <location>
        <begin position="618"/>
        <end position="651"/>
    </location>
</feature>
<evidence type="ECO:0000313" key="3">
    <source>
        <dbReference type="Proteomes" id="UP000265515"/>
    </source>
</evidence>
<dbReference type="AlphaFoldDB" id="A0A388LTD5"/>
<evidence type="ECO:0000256" key="1">
    <source>
        <dbReference type="SAM" id="MobiDB-lite"/>
    </source>
</evidence>
<organism evidence="2 3">
    <name type="scientific">Chara braunii</name>
    <name type="common">Braun's stonewort</name>
    <dbReference type="NCBI Taxonomy" id="69332"/>
    <lineage>
        <taxon>Eukaryota</taxon>
        <taxon>Viridiplantae</taxon>
        <taxon>Streptophyta</taxon>
        <taxon>Charophyceae</taxon>
        <taxon>Charales</taxon>
        <taxon>Characeae</taxon>
        <taxon>Chara</taxon>
    </lineage>
</organism>
<protein>
    <recommendedName>
        <fullName evidence="4">HAT C-terminal dimerisation domain-containing protein</fullName>
    </recommendedName>
</protein>
<keyword evidence="3" id="KW-1185">Reference proteome</keyword>
<dbReference type="EMBL" id="BFEA01000519">
    <property type="protein sequence ID" value="GBG85472.1"/>
    <property type="molecule type" value="Genomic_DNA"/>
</dbReference>
<name>A0A388LTD5_CHABU</name>
<dbReference type="Gramene" id="GBG85472">
    <property type="protein sequence ID" value="GBG85472"/>
    <property type="gene ID" value="CBR_g40114"/>
</dbReference>
<sequence>MAAASRRRLGNACPAFMPLPDWKQADLQRSHVVWEWIERGQDHDVVGGGNFLMRCRLCHDVFPGSRSRAVEHFTKQNAHCPRRTGEMLWGLQRAGAKLKEPLSQRLAAEHADALEGALAMDDMGRGQGGVLTDEPAREVEEHATEHGRDVNIVDRAEEVPGRGRDADDGRDLLWSLVGMPTGGAGGSHRPRRKLGHASADERRTGKNAAPKLFDGWSTGVHRMFNGCSTGVQRVFNGCSTGVQRVFNGVQRGWTGLDGVGRGWTGFERGGSTTSNAGLAVGETGRGLGRGRLGIRPCLKRLRQQKMTVTYGGEWIGRWRKTLFCWEYSRGIAFNAFRNTPWRDLEEVALQQPGGEPLPVLPSHIEIASMRVVEIHREELAEELEEVRQPLWFEDFHMQQGRSGTWGGGEGLAQARTSCSGDCEMLECVSWWSQYGGDASDLQYCALRLMHMSSCASPAERNWAVHEGIHTKKRNQLTFEKVVHLVEIIANVRLMEYRRAGCGYVLHWQRDEGMLDAQAGLELEPVRSGTRSGMTEEEIEEQAALITRDPIGSSALPLVESIFGARAAIFRPYPKDDASEDERELEAADDSMLPVHARLTSCTRRETVARQLVLDPHASGDLGEVGVHSGAPPMEERERRAEEHGASGAGGVEGIRGMEEEVAGAVGSVVEVDDGAQVEREEAMARVHDGEQVERVEGVLPSEVEREDDVLRTQVEREEGVAGVDDGDAQVEMEEDVMRADVAALVGGEEVVVGGDVAHGRGEGGDHLAPIVQRFVDDEMGPALAGLTPGTRRALGASPLEQTGASGMAQMGMRDFIDISLGDPPSPRHAEREDMARALAAAGYST</sequence>
<proteinExistence type="predicted"/>
<accession>A0A388LTD5</accession>
<feature type="region of interest" description="Disordered" evidence="1">
    <location>
        <begin position="180"/>
        <end position="210"/>
    </location>
</feature>
<reference evidence="2 3" key="1">
    <citation type="journal article" date="2018" name="Cell">
        <title>The Chara Genome: Secondary Complexity and Implications for Plant Terrestrialization.</title>
        <authorList>
            <person name="Nishiyama T."/>
            <person name="Sakayama H."/>
            <person name="Vries J.D."/>
            <person name="Buschmann H."/>
            <person name="Saint-Marcoux D."/>
            <person name="Ullrich K.K."/>
            <person name="Haas F.B."/>
            <person name="Vanderstraeten L."/>
            <person name="Becker D."/>
            <person name="Lang D."/>
            <person name="Vosolsobe S."/>
            <person name="Rombauts S."/>
            <person name="Wilhelmsson P.K.I."/>
            <person name="Janitza P."/>
            <person name="Kern R."/>
            <person name="Heyl A."/>
            <person name="Rumpler F."/>
            <person name="Villalobos L.I.A.C."/>
            <person name="Clay J.M."/>
            <person name="Skokan R."/>
            <person name="Toyoda A."/>
            <person name="Suzuki Y."/>
            <person name="Kagoshima H."/>
            <person name="Schijlen E."/>
            <person name="Tajeshwar N."/>
            <person name="Catarino B."/>
            <person name="Hetherington A.J."/>
            <person name="Saltykova A."/>
            <person name="Bonnot C."/>
            <person name="Breuninger H."/>
            <person name="Symeonidi A."/>
            <person name="Radhakrishnan G.V."/>
            <person name="Van Nieuwerburgh F."/>
            <person name="Deforce D."/>
            <person name="Chang C."/>
            <person name="Karol K.G."/>
            <person name="Hedrich R."/>
            <person name="Ulvskov P."/>
            <person name="Glockner G."/>
            <person name="Delwiche C.F."/>
            <person name="Petrasek J."/>
            <person name="Van de Peer Y."/>
            <person name="Friml J."/>
            <person name="Beilby M."/>
            <person name="Dolan L."/>
            <person name="Kohara Y."/>
            <person name="Sugano S."/>
            <person name="Fujiyama A."/>
            <person name="Delaux P.-M."/>
            <person name="Quint M."/>
            <person name="TheiBen G."/>
            <person name="Hagemann M."/>
            <person name="Harholt J."/>
            <person name="Dunand C."/>
            <person name="Zachgo S."/>
            <person name="Langdale J."/>
            <person name="Maumus F."/>
            <person name="Straeten D.V.D."/>
            <person name="Gould S.B."/>
            <person name="Rensing S.A."/>
        </authorList>
    </citation>
    <scope>NUCLEOTIDE SEQUENCE [LARGE SCALE GENOMIC DNA]</scope>
    <source>
        <strain evidence="2 3">S276</strain>
    </source>
</reference>
<dbReference type="Proteomes" id="UP000265515">
    <property type="component" value="Unassembled WGS sequence"/>
</dbReference>
<feature type="compositionally biased region" description="Basic and acidic residues" evidence="1">
    <location>
        <begin position="825"/>
        <end position="835"/>
    </location>
</feature>
<evidence type="ECO:0000313" key="2">
    <source>
        <dbReference type="EMBL" id="GBG85472.1"/>
    </source>
</evidence>
<evidence type="ECO:0008006" key="4">
    <source>
        <dbReference type="Google" id="ProtNLM"/>
    </source>
</evidence>
<comment type="caution">
    <text evidence="2">The sequence shown here is derived from an EMBL/GenBank/DDBJ whole genome shotgun (WGS) entry which is preliminary data.</text>
</comment>
<feature type="region of interest" description="Disordered" evidence="1">
    <location>
        <begin position="821"/>
        <end position="845"/>
    </location>
</feature>